<dbReference type="RefSeq" id="WP_377772420.1">
    <property type="nucleotide sequence ID" value="NZ_JBHUHO010000030.1"/>
</dbReference>
<organism evidence="2 3">
    <name type="scientific">Paenibacillus yanchengensis</name>
    <dbReference type="NCBI Taxonomy" id="2035833"/>
    <lineage>
        <taxon>Bacteria</taxon>
        <taxon>Bacillati</taxon>
        <taxon>Bacillota</taxon>
        <taxon>Bacilli</taxon>
        <taxon>Bacillales</taxon>
        <taxon>Paenibacillaceae</taxon>
        <taxon>Paenibacillus</taxon>
    </lineage>
</organism>
<comment type="caution">
    <text evidence="2">The sequence shown here is derived from an EMBL/GenBank/DDBJ whole genome shotgun (WGS) entry which is preliminary data.</text>
</comment>
<protein>
    <submittedName>
        <fullName evidence="2">Uncharacterized protein</fullName>
    </submittedName>
</protein>
<dbReference type="Proteomes" id="UP001597362">
    <property type="component" value="Unassembled WGS sequence"/>
</dbReference>
<evidence type="ECO:0000256" key="1">
    <source>
        <dbReference type="SAM" id="MobiDB-lite"/>
    </source>
</evidence>
<accession>A0ABW4YKZ0</accession>
<sequence>MKVKLNRTVKVQGSWRGPGDEVIVLDELGNELISKDCGKLVPKSQAEIDAEELALKAAQEKVKAEDEAKALAAKEEAERKSAEAITKKDVADKSKTAAKE</sequence>
<name>A0ABW4YKZ0_9BACL</name>
<evidence type="ECO:0000313" key="2">
    <source>
        <dbReference type="EMBL" id="MFD2116346.1"/>
    </source>
</evidence>
<gene>
    <name evidence="2" type="ORF">ACFSJH_11500</name>
</gene>
<reference evidence="3" key="1">
    <citation type="journal article" date="2019" name="Int. J. Syst. Evol. Microbiol.">
        <title>The Global Catalogue of Microorganisms (GCM) 10K type strain sequencing project: providing services to taxonomists for standard genome sequencing and annotation.</title>
        <authorList>
            <consortium name="The Broad Institute Genomics Platform"/>
            <consortium name="The Broad Institute Genome Sequencing Center for Infectious Disease"/>
            <person name="Wu L."/>
            <person name="Ma J."/>
        </authorList>
    </citation>
    <scope>NUCLEOTIDE SEQUENCE [LARGE SCALE GENOMIC DNA]</scope>
    <source>
        <strain evidence="3">GH52</strain>
    </source>
</reference>
<evidence type="ECO:0000313" key="3">
    <source>
        <dbReference type="Proteomes" id="UP001597362"/>
    </source>
</evidence>
<dbReference type="EMBL" id="JBHUHO010000030">
    <property type="protein sequence ID" value="MFD2116346.1"/>
    <property type="molecule type" value="Genomic_DNA"/>
</dbReference>
<proteinExistence type="predicted"/>
<feature type="region of interest" description="Disordered" evidence="1">
    <location>
        <begin position="74"/>
        <end position="100"/>
    </location>
</feature>
<keyword evidence="3" id="KW-1185">Reference proteome</keyword>